<name>A0A450S9V2_9GAMM</name>
<dbReference type="AlphaFoldDB" id="A0A450S9V2"/>
<organism evidence="1">
    <name type="scientific">Candidatus Kentrum sp. DK</name>
    <dbReference type="NCBI Taxonomy" id="2126562"/>
    <lineage>
        <taxon>Bacteria</taxon>
        <taxon>Pseudomonadati</taxon>
        <taxon>Pseudomonadota</taxon>
        <taxon>Gammaproteobacteria</taxon>
        <taxon>Candidatus Kentrum</taxon>
    </lineage>
</organism>
<dbReference type="Pfam" id="PF11848">
    <property type="entry name" value="DUF3368"/>
    <property type="match status" value="1"/>
</dbReference>
<proteinExistence type="predicted"/>
<dbReference type="InterPro" id="IPR021799">
    <property type="entry name" value="PIN-like_prokaryotic"/>
</dbReference>
<evidence type="ECO:0000313" key="1">
    <source>
        <dbReference type="EMBL" id="VFJ48806.1"/>
    </source>
</evidence>
<protein>
    <submittedName>
        <fullName evidence="1">Predicted nucleic acid-binding protein, contains PIN domain</fullName>
    </submittedName>
</protein>
<sequence>MPIERVVINASPLITLFRAGLHPLLPRLFSDLCVPEAVWDEVVNGPHDDPAARNLAGARWARRQKTQTSPKVLGWNLGAGETSVLSFALANRRYSAILDDRAARRCARMLEVPTLGTAGVLVLAKRRGLIDSVEAGLHRLQTAGLWLSGELIEKLSVEDKPG</sequence>
<dbReference type="PANTHER" id="PTHR39550:SF1">
    <property type="entry name" value="SLL0658 PROTEIN"/>
    <property type="match status" value="1"/>
</dbReference>
<gene>
    <name evidence="1" type="ORF">BECKDK2373C_GA0170839_10232</name>
</gene>
<accession>A0A450S9V2</accession>
<dbReference type="PANTHER" id="PTHR39550">
    <property type="entry name" value="SLL0658 PROTEIN"/>
    <property type="match status" value="1"/>
</dbReference>
<dbReference type="EMBL" id="CAADEY010000023">
    <property type="protein sequence ID" value="VFJ48806.1"/>
    <property type="molecule type" value="Genomic_DNA"/>
</dbReference>
<reference evidence="1" key="1">
    <citation type="submission" date="2019-02" db="EMBL/GenBank/DDBJ databases">
        <authorList>
            <person name="Gruber-Vodicka R. H."/>
            <person name="Seah K. B. B."/>
        </authorList>
    </citation>
    <scope>NUCLEOTIDE SEQUENCE</scope>
    <source>
        <strain evidence="1">BECK_DK161</strain>
    </source>
</reference>